<evidence type="ECO:0000313" key="4">
    <source>
        <dbReference type="Proteomes" id="UP000439314"/>
    </source>
</evidence>
<reference evidence="3 4" key="1">
    <citation type="submission" date="2019-11" db="EMBL/GenBank/DDBJ databases">
        <title>First report of rice panicle blight caused by Xanthomonas sp. in Iran.</title>
        <authorList>
            <person name="Mirghasempour S.A."/>
            <person name="Huang S."/>
            <person name="Brady C.L."/>
            <person name="Studholme D.J."/>
        </authorList>
    </citation>
    <scope>NUCLEOTIDE SEQUENCE [LARGE SCALE GENOMIC DNA]</scope>
    <source>
        <strain evidence="1 4">ASD011</strain>
        <strain evidence="3">SAM114</strain>
    </source>
</reference>
<protein>
    <submittedName>
        <fullName evidence="1">Uncharacterized protein</fullName>
    </submittedName>
</protein>
<proteinExistence type="predicted"/>
<evidence type="ECO:0000313" key="3">
    <source>
        <dbReference type="Proteomes" id="UP000437931"/>
    </source>
</evidence>
<gene>
    <name evidence="1" type="ORF">GIY21_12890</name>
    <name evidence="2" type="ORF">GIY22_12160</name>
</gene>
<sequence>MSPVDQLVSEVRRLLGLLTDIKVLRSRVSGETAILEIVSHSPSATLAVELLCAAANVSVESNASSDDSALYGITTWDLVVSTRGFDLVPHGYLQLLAIHLVWHLHAIGVIPEQAANALLDMWHGGRVGARQAIQAGAALRWGPNEV</sequence>
<dbReference type="EMBL" id="WJPM01000009">
    <property type="protein sequence ID" value="MRH75379.1"/>
    <property type="molecule type" value="Genomic_DNA"/>
</dbReference>
<keyword evidence="3" id="KW-1185">Reference proteome</keyword>
<comment type="caution">
    <text evidence="1">The sequence shown here is derived from an EMBL/GenBank/DDBJ whole genome shotgun (WGS) entry which is preliminary data.</text>
</comment>
<accession>A0A6N7QA75</accession>
<evidence type="ECO:0000313" key="1">
    <source>
        <dbReference type="EMBL" id="MRH01184.1"/>
    </source>
</evidence>
<reference evidence="2" key="2">
    <citation type="journal article" date="2020" name="Plant Dis.">
        <title>A Grain Rot of Rice in Iran Caused by a Xanthomonas Strain Closely Related to X. sacchari.</title>
        <authorList>
            <person name="Mirghasempour S.A."/>
            <person name="Huang S."/>
            <person name="Studholme D.J."/>
            <person name="Brady C.L."/>
        </authorList>
    </citation>
    <scope>NUCLEOTIDE SEQUENCE</scope>
    <source>
        <strain evidence="2">SAM114</strain>
    </source>
</reference>
<dbReference type="RefSeq" id="WP_153751743.1">
    <property type="nucleotide sequence ID" value="NZ_WJPM01000009.1"/>
</dbReference>
<dbReference type="EMBL" id="WJPN01000010">
    <property type="protein sequence ID" value="MRH01184.1"/>
    <property type="molecule type" value="Genomic_DNA"/>
</dbReference>
<name>A0A6N7QA75_9XANT</name>
<organism evidence="1 4">
    <name type="scientific">Xanthomonas sontii</name>
    <dbReference type="NCBI Taxonomy" id="2650745"/>
    <lineage>
        <taxon>Bacteria</taxon>
        <taxon>Pseudomonadati</taxon>
        <taxon>Pseudomonadota</taxon>
        <taxon>Gammaproteobacteria</taxon>
        <taxon>Lysobacterales</taxon>
        <taxon>Lysobacteraceae</taxon>
        <taxon>Xanthomonas</taxon>
    </lineage>
</organism>
<evidence type="ECO:0000313" key="2">
    <source>
        <dbReference type="EMBL" id="MRH75379.1"/>
    </source>
</evidence>
<dbReference type="AlphaFoldDB" id="A0A6N7QA75"/>
<dbReference type="Proteomes" id="UP000437931">
    <property type="component" value="Unassembled WGS sequence"/>
</dbReference>
<dbReference type="Proteomes" id="UP000439314">
    <property type="component" value="Unassembled WGS sequence"/>
</dbReference>